<reference evidence="1 2" key="1">
    <citation type="submission" date="2019-02" db="EMBL/GenBank/DDBJ databases">
        <title>Deep-cultivation of Planctomycetes and their phenomic and genomic characterization uncovers novel biology.</title>
        <authorList>
            <person name="Wiegand S."/>
            <person name="Jogler M."/>
            <person name="Boedeker C."/>
            <person name="Pinto D."/>
            <person name="Vollmers J."/>
            <person name="Rivas-Marin E."/>
            <person name="Kohn T."/>
            <person name="Peeters S.H."/>
            <person name="Heuer A."/>
            <person name="Rast P."/>
            <person name="Oberbeckmann S."/>
            <person name="Bunk B."/>
            <person name="Jeske O."/>
            <person name="Meyerdierks A."/>
            <person name="Storesund J.E."/>
            <person name="Kallscheuer N."/>
            <person name="Luecker S."/>
            <person name="Lage O.M."/>
            <person name="Pohl T."/>
            <person name="Merkel B.J."/>
            <person name="Hornburger P."/>
            <person name="Mueller R.-W."/>
            <person name="Bruemmer F."/>
            <person name="Labrenz M."/>
            <person name="Spormann A.M."/>
            <person name="Op den Camp H."/>
            <person name="Overmann J."/>
            <person name="Amann R."/>
            <person name="Jetten M.S.M."/>
            <person name="Mascher T."/>
            <person name="Medema M.H."/>
            <person name="Devos D.P."/>
            <person name="Kaster A.-K."/>
            <person name="Ovreas L."/>
            <person name="Rohde M."/>
            <person name="Galperin M.Y."/>
            <person name="Jogler C."/>
        </authorList>
    </citation>
    <scope>NUCLEOTIDE SEQUENCE [LARGE SCALE GENOMIC DNA]</scope>
    <source>
        <strain evidence="1 2">Spb1</strain>
    </source>
</reference>
<keyword evidence="2" id="KW-1185">Reference proteome</keyword>
<dbReference type="EMBL" id="CP036299">
    <property type="protein sequence ID" value="QDV31885.1"/>
    <property type="molecule type" value="Genomic_DNA"/>
</dbReference>
<dbReference type="AlphaFoldDB" id="A0A518GTH3"/>
<evidence type="ECO:0008006" key="3">
    <source>
        <dbReference type="Google" id="ProtNLM"/>
    </source>
</evidence>
<protein>
    <recommendedName>
        <fullName evidence="3">Nucleotide-diphospho-sugar transferase domain-containing protein</fullName>
    </recommendedName>
</protein>
<dbReference type="Proteomes" id="UP000315349">
    <property type="component" value="Chromosome"/>
</dbReference>
<evidence type="ECO:0000313" key="2">
    <source>
        <dbReference type="Proteomes" id="UP000315349"/>
    </source>
</evidence>
<proteinExistence type="predicted"/>
<gene>
    <name evidence="1" type="ORF">Spb1_38310</name>
</gene>
<dbReference type="OrthoDB" id="7593663at2"/>
<dbReference type="RefSeq" id="WP_145303499.1">
    <property type="nucleotide sequence ID" value="NZ_CP036299.1"/>
</dbReference>
<dbReference type="KEGG" id="peh:Spb1_38310"/>
<dbReference type="InterPro" id="IPR029044">
    <property type="entry name" value="Nucleotide-diphossugar_trans"/>
</dbReference>
<evidence type="ECO:0000313" key="1">
    <source>
        <dbReference type="EMBL" id="QDV31885.1"/>
    </source>
</evidence>
<organism evidence="1 2">
    <name type="scientific">Planctopirus ephydatiae</name>
    <dbReference type="NCBI Taxonomy" id="2528019"/>
    <lineage>
        <taxon>Bacteria</taxon>
        <taxon>Pseudomonadati</taxon>
        <taxon>Planctomycetota</taxon>
        <taxon>Planctomycetia</taxon>
        <taxon>Planctomycetales</taxon>
        <taxon>Planctomycetaceae</taxon>
        <taxon>Planctopirus</taxon>
    </lineage>
</organism>
<sequence length="181" mass="20532">MAVFHAITCLFNPCQYQRIWRNYDLFRERLDAPLTTVELSYDGTFHVPDAIQLLGDPAKHTLWQKERLLNLAIEAVSDEYDDIAWIDADVLFTDPRWRERTEEALSRSPVVQVFDHVALLDAHGEVHEIRPGVVAKLSKTHDPSVRFAHPGFARAARREALPAGLFDQNFVGGGDTTMLHG</sequence>
<name>A0A518GTH3_9PLAN</name>
<accession>A0A518GTH3</accession>
<dbReference type="SUPFAM" id="SSF53448">
    <property type="entry name" value="Nucleotide-diphospho-sugar transferases"/>
    <property type="match status" value="1"/>
</dbReference>